<evidence type="ECO:0000313" key="3">
    <source>
        <dbReference type="Proteomes" id="UP001174909"/>
    </source>
</evidence>
<dbReference type="EMBL" id="CASHTH010003686">
    <property type="protein sequence ID" value="CAI8047931.1"/>
    <property type="molecule type" value="Genomic_DNA"/>
</dbReference>
<proteinExistence type="predicted"/>
<dbReference type="AlphaFoldDB" id="A0AA35TJ76"/>
<reference evidence="2" key="1">
    <citation type="submission" date="2023-03" db="EMBL/GenBank/DDBJ databases">
        <authorList>
            <person name="Steffen K."/>
            <person name="Cardenas P."/>
        </authorList>
    </citation>
    <scope>NUCLEOTIDE SEQUENCE</scope>
</reference>
<gene>
    <name evidence="2" type="ORF">GBAR_LOCUS26501</name>
</gene>
<feature type="compositionally biased region" description="Polar residues" evidence="1">
    <location>
        <begin position="62"/>
        <end position="77"/>
    </location>
</feature>
<accession>A0AA35TJ76</accession>
<organism evidence="2 3">
    <name type="scientific">Geodia barretti</name>
    <name type="common">Barrett's horny sponge</name>
    <dbReference type="NCBI Taxonomy" id="519541"/>
    <lineage>
        <taxon>Eukaryota</taxon>
        <taxon>Metazoa</taxon>
        <taxon>Porifera</taxon>
        <taxon>Demospongiae</taxon>
        <taxon>Heteroscleromorpha</taxon>
        <taxon>Tetractinellida</taxon>
        <taxon>Astrophorina</taxon>
        <taxon>Geodiidae</taxon>
        <taxon>Geodia</taxon>
    </lineage>
</organism>
<keyword evidence="3" id="KW-1185">Reference proteome</keyword>
<feature type="compositionally biased region" description="Acidic residues" evidence="1">
    <location>
        <begin position="49"/>
        <end position="61"/>
    </location>
</feature>
<comment type="caution">
    <text evidence="2">The sequence shown here is derived from an EMBL/GenBank/DDBJ whole genome shotgun (WGS) entry which is preliminary data.</text>
</comment>
<feature type="compositionally biased region" description="Polar residues" evidence="1">
    <location>
        <begin position="101"/>
        <end position="111"/>
    </location>
</feature>
<dbReference type="Proteomes" id="UP001174909">
    <property type="component" value="Unassembled WGS sequence"/>
</dbReference>
<feature type="compositionally biased region" description="Acidic residues" evidence="1">
    <location>
        <begin position="82"/>
        <end position="100"/>
    </location>
</feature>
<protein>
    <submittedName>
        <fullName evidence="2">Uncharacterized protein</fullName>
    </submittedName>
</protein>
<evidence type="ECO:0000313" key="2">
    <source>
        <dbReference type="EMBL" id="CAI8047931.1"/>
    </source>
</evidence>
<name>A0AA35TJ76_GEOBA</name>
<feature type="non-terminal residue" evidence="2">
    <location>
        <position position="190"/>
    </location>
</feature>
<feature type="compositionally biased region" description="Basic and acidic residues" evidence="1">
    <location>
        <begin position="31"/>
        <end position="48"/>
    </location>
</feature>
<sequence length="190" mass="21658">PKTKRKRTHAKRFCEHCKCFVSKTTWYNHRDISSHGCEESSSDLREREGEEFEFDTTDESGQESFSNASQQTTSNSGMPDEPAADSEEDEPVDSEADFDFNTESSDCSTSGPELWSDSDDSEQNDDRDEQNKREFSLVQVATLFLLLWQSVFKVSNTALNTLLRFFSLLISQIASIPELENRKVISDIFP</sequence>
<evidence type="ECO:0000256" key="1">
    <source>
        <dbReference type="SAM" id="MobiDB-lite"/>
    </source>
</evidence>
<feature type="region of interest" description="Disordered" evidence="1">
    <location>
        <begin position="31"/>
        <end position="130"/>
    </location>
</feature>
<feature type="compositionally biased region" description="Acidic residues" evidence="1">
    <location>
        <begin position="116"/>
        <end position="128"/>
    </location>
</feature>
<feature type="non-terminal residue" evidence="2">
    <location>
        <position position="1"/>
    </location>
</feature>